<dbReference type="GO" id="GO:0005737">
    <property type="term" value="C:cytoplasm"/>
    <property type="evidence" value="ECO:0007669"/>
    <property type="project" value="UniProtKB-ARBA"/>
</dbReference>
<evidence type="ECO:0000256" key="4">
    <source>
        <dbReference type="ARBA" id="ARBA00022840"/>
    </source>
</evidence>
<feature type="region of interest" description="Actin-binding" evidence="10">
    <location>
        <begin position="658"/>
        <end position="680"/>
    </location>
</feature>
<evidence type="ECO:0000259" key="12">
    <source>
        <dbReference type="PROSITE" id="PS51456"/>
    </source>
</evidence>
<evidence type="ECO:0000256" key="7">
    <source>
        <dbReference type="ARBA" id="ARBA00023123"/>
    </source>
</evidence>
<dbReference type="Pfam" id="PF02736">
    <property type="entry name" value="Myosin_N"/>
    <property type="match status" value="1"/>
</dbReference>
<dbReference type="Gene3D" id="6.10.250.2420">
    <property type="match status" value="1"/>
</dbReference>
<dbReference type="Gene3D" id="3.40.850.10">
    <property type="entry name" value="Kinesin motor domain"/>
    <property type="match status" value="1"/>
</dbReference>
<dbReference type="SMART" id="SM00015">
    <property type="entry name" value="IQ"/>
    <property type="match status" value="1"/>
</dbReference>
<dbReference type="FunFam" id="4.10.270.10:FF:000001">
    <property type="entry name" value="Myosin heavy chain, non-muscle"/>
    <property type="match status" value="1"/>
</dbReference>
<dbReference type="Proteomes" id="UP000523279">
    <property type="component" value="Unassembled WGS sequence"/>
</dbReference>
<feature type="non-terminal residue" evidence="14">
    <location>
        <position position="1"/>
    </location>
</feature>
<dbReference type="FunFam" id="1.20.58.530:FF:000003">
    <property type="entry name" value="Myosin heavy chain 10"/>
    <property type="match status" value="1"/>
</dbReference>
<evidence type="ECO:0000256" key="6">
    <source>
        <dbReference type="ARBA" id="ARBA00023054"/>
    </source>
</evidence>
<keyword evidence="4 10" id="KW-0067">ATP-binding</keyword>
<name>A0A7K9KL43_9PASE</name>
<dbReference type="GO" id="GO:0031032">
    <property type="term" value="P:actomyosin structure organization"/>
    <property type="evidence" value="ECO:0007669"/>
    <property type="project" value="UniProtKB-ARBA"/>
</dbReference>
<dbReference type="InterPro" id="IPR036961">
    <property type="entry name" value="Kinesin_motor_dom_sf"/>
</dbReference>
<dbReference type="InterPro" id="IPR002928">
    <property type="entry name" value="Myosin_tail"/>
</dbReference>
<dbReference type="Pfam" id="PF01576">
    <property type="entry name" value="Myosin_tail_1"/>
    <property type="match status" value="1"/>
</dbReference>
<dbReference type="FunFam" id="1.20.5.340:FF:000007">
    <property type="entry name" value="Myosin heavy chain, non-muscle"/>
    <property type="match status" value="1"/>
</dbReference>
<dbReference type="FunFam" id="1.20.5.340:FF:000009">
    <property type="entry name" value="myosin-11 isoform X2"/>
    <property type="match status" value="1"/>
</dbReference>
<dbReference type="Gene3D" id="2.30.30.360">
    <property type="entry name" value="Myosin S1 fragment, N-terminal"/>
    <property type="match status" value="1"/>
</dbReference>
<dbReference type="FunFam" id="3.30.70.1590:FF:000001">
    <property type="entry name" value="Myosin heavy chain"/>
    <property type="match status" value="1"/>
</dbReference>
<dbReference type="PROSITE" id="PS50096">
    <property type="entry name" value="IQ"/>
    <property type="match status" value="1"/>
</dbReference>
<dbReference type="FunFam" id="1.20.120.720:FF:000002">
    <property type="entry name" value="Myosin heavy chain 10"/>
    <property type="match status" value="1"/>
</dbReference>
<evidence type="ECO:0000256" key="1">
    <source>
        <dbReference type="ARBA" id="ARBA00008314"/>
    </source>
</evidence>
<dbReference type="FunFam" id="1.20.5.4820:FF:000002">
    <property type="entry name" value="Myosin heavy chain 10"/>
    <property type="match status" value="1"/>
</dbReference>
<dbReference type="GO" id="GO:0016460">
    <property type="term" value="C:myosin II complex"/>
    <property type="evidence" value="ECO:0007669"/>
    <property type="project" value="TreeGrafter"/>
</dbReference>
<feature type="binding site" evidence="10">
    <location>
        <begin position="175"/>
        <end position="182"/>
    </location>
    <ligand>
        <name>ATP</name>
        <dbReference type="ChEBI" id="CHEBI:30616"/>
    </ligand>
</feature>
<dbReference type="FunFam" id="3.40.850.10:FF:000101">
    <property type="entry name" value="Slow myosin heavy chain 2"/>
    <property type="match status" value="1"/>
</dbReference>
<comment type="similarity">
    <text evidence="1 10">Belongs to the TRAFAC class myosin-kinesin ATPase superfamily. Myosin family.</text>
</comment>
<keyword evidence="6" id="KW-0175">Coiled coil</keyword>
<gene>
    <name evidence="14" type="primary">Myh10</name>
    <name evidence="14" type="ORF">DICEXI_R14409</name>
</gene>
<evidence type="ECO:0000256" key="3">
    <source>
        <dbReference type="ARBA" id="ARBA00022741"/>
    </source>
</evidence>
<dbReference type="PROSITE" id="PS51844">
    <property type="entry name" value="SH3_LIKE"/>
    <property type="match status" value="1"/>
</dbReference>
<evidence type="ECO:0000259" key="13">
    <source>
        <dbReference type="PROSITE" id="PS51844"/>
    </source>
</evidence>
<dbReference type="PROSITE" id="PS51456">
    <property type="entry name" value="MYOSIN_MOTOR"/>
    <property type="match status" value="1"/>
</dbReference>
<evidence type="ECO:0000256" key="2">
    <source>
        <dbReference type="ARBA" id="ARBA00022481"/>
    </source>
</evidence>
<keyword evidence="3 10" id="KW-0547">Nucleotide-binding</keyword>
<feature type="domain" description="Myosin N-terminal SH3-like" evidence="13">
    <location>
        <begin position="31"/>
        <end position="81"/>
    </location>
</feature>
<dbReference type="FunFam" id="1.20.5.340:FF:000017">
    <property type="entry name" value="myosin-10 isoform X2"/>
    <property type="match status" value="1"/>
</dbReference>
<reference evidence="14 15" key="1">
    <citation type="submission" date="2019-09" db="EMBL/GenBank/DDBJ databases">
        <title>Bird 10,000 Genomes (B10K) Project - Family phase.</title>
        <authorList>
            <person name="Zhang G."/>
        </authorList>
    </citation>
    <scope>NUCLEOTIDE SEQUENCE [LARGE SCALE GENOMIC DNA]</scope>
    <source>
        <strain evidence="14">B10K-DU-001-34</strain>
        <tissue evidence="14">Muscle</tissue>
    </source>
</reference>
<dbReference type="Gene3D" id="1.10.10.820">
    <property type="match status" value="1"/>
</dbReference>
<keyword evidence="7 10" id="KW-0518">Myosin</keyword>
<keyword evidence="8 10" id="KW-0505">Motor protein</keyword>
<dbReference type="FunFam" id="1.20.5.340:FF:000008">
    <property type="entry name" value="Myosin heavy chain 11"/>
    <property type="match status" value="1"/>
</dbReference>
<protein>
    <submittedName>
        <fullName evidence="14">MYH10 protein</fullName>
    </submittedName>
</protein>
<dbReference type="Pfam" id="PF00612">
    <property type="entry name" value="IQ"/>
    <property type="match status" value="1"/>
</dbReference>
<feature type="domain" description="Myosin motor" evidence="12">
    <location>
        <begin position="85"/>
        <end position="780"/>
    </location>
</feature>
<dbReference type="FunFam" id="2.30.30.360:FF:000001">
    <property type="entry name" value="Myosin heavy chain"/>
    <property type="match status" value="1"/>
</dbReference>
<dbReference type="InterPro" id="IPR001609">
    <property type="entry name" value="Myosin_head_motor_dom-like"/>
</dbReference>
<dbReference type="Gene3D" id="1.20.120.720">
    <property type="entry name" value="Myosin VI head, motor domain, U50 subdomain"/>
    <property type="match status" value="1"/>
</dbReference>
<organism evidence="14 15">
    <name type="scientific">Dicaeum eximium</name>
    <dbReference type="NCBI Taxonomy" id="667154"/>
    <lineage>
        <taxon>Eukaryota</taxon>
        <taxon>Metazoa</taxon>
        <taxon>Chordata</taxon>
        <taxon>Craniata</taxon>
        <taxon>Vertebrata</taxon>
        <taxon>Euteleostomi</taxon>
        <taxon>Archelosauria</taxon>
        <taxon>Archosauria</taxon>
        <taxon>Dinosauria</taxon>
        <taxon>Saurischia</taxon>
        <taxon>Theropoda</taxon>
        <taxon>Coelurosauria</taxon>
        <taxon>Aves</taxon>
        <taxon>Neognathae</taxon>
        <taxon>Neoaves</taxon>
        <taxon>Telluraves</taxon>
        <taxon>Australaves</taxon>
        <taxon>Passeriformes</taxon>
        <taxon>Passeroidea</taxon>
        <taxon>Dicaeidae</taxon>
        <taxon>Dicaeum</taxon>
    </lineage>
</organism>
<dbReference type="Gene3D" id="1.20.5.340">
    <property type="match status" value="6"/>
</dbReference>
<proteinExistence type="inferred from homology"/>
<feature type="region of interest" description="Disordered" evidence="11">
    <location>
        <begin position="1871"/>
        <end position="1973"/>
    </location>
</feature>
<dbReference type="GO" id="GO:0097435">
    <property type="term" value="P:supramolecular fiber organization"/>
    <property type="evidence" value="ECO:0007669"/>
    <property type="project" value="UniProtKB-ARBA"/>
</dbReference>
<dbReference type="SUPFAM" id="SSF50084">
    <property type="entry name" value="Myosin S1 fragment, N-terminal domain"/>
    <property type="match status" value="1"/>
</dbReference>
<dbReference type="SUPFAM" id="SSF52540">
    <property type="entry name" value="P-loop containing nucleoside triphosphate hydrolases"/>
    <property type="match status" value="1"/>
</dbReference>
<feature type="non-terminal residue" evidence="14">
    <location>
        <position position="1973"/>
    </location>
</feature>
<feature type="region of interest" description="Disordered" evidence="11">
    <location>
        <begin position="1123"/>
        <end position="1144"/>
    </location>
</feature>
<accession>A0A7K9KL43</accession>
<dbReference type="GO" id="GO:0008360">
    <property type="term" value="P:regulation of cell shape"/>
    <property type="evidence" value="ECO:0007669"/>
    <property type="project" value="TreeGrafter"/>
</dbReference>
<dbReference type="FunFam" id="1.10.10.820:FF:000002">
    <property type="entry name" value="Myosin heavy chain 10"/>
    <property type="match status" value="1"/>
</dbReference>
<sequence>MAQRSGQEDPERYLFVDRAVIYNPATQADWTAKKLVWIPSERHGFEAASIKEEKGDEVLVELAENGKKALVNKDDVQKMNPPKFSKVEDMAELTCLNEASVLHNLKDRYYSGLIYTYSGLFCVVINPYKNLPIYSENIIEMYRGKKRHEMPPHIYAISESAYRCMLQGKEQSLGGESGAGKTENTKKVIQYLAHVASSHKGRKDHNIPGELERQLLQANPILESFGNAKTVKNDNSSRFGKFIRINFDVTGYIVGANIETYLLEKSRAVRQAKDERTFHIFYQLLAGAGEHLKSDLLLEGFNNYRFLSNGYIPIPGQQDKDNFQETMEAMHIMGFSHDEILSMLKVVSSVLQFGNISFKKERNTDQASMPENTVAQKLCHLLGMNVMEFTRAILTPRIKVGRDYVQKAQTKEQADFAVEALAKATYERLFRWLVHRINKALDRTKRQGASFIGILDIAGFEIFELNSFEQLCINYTNEKLQQLFNHTMFILEQEEYQREGIEWNFIDFGLDLQPCIDLIERPANPPGVLALLDEECWFPKATDKTFVEKLVQEQGTHSKFQKPRQLKDKADFCIIHYAGKVDYKADEWLMKNMDPLNDNVATLLHQSSDKFVAELWKDVDRIVGLDQVTGITETAFGSAYKTKKGMFRTVGQLYKESLTKLMATLRNTNPNFVRCIIPNHEKRAGKLDPHLVLDQLRCNGVLEGIRICRQGFPNRIVFQEFRQRYEILTPNAIPKGFMDGKQACERMIRALELDPNLYRIGQSKIFFRAGVLAHLEEERDLKITDIIIFFQAVCRGYLARKAFAKKQQQLSALKILQRNCAAYLKLRHWQWWRVFTKVKPLLQVTRQEEELQAKDEELMKVKEKQTKVEAELEEMERKHQQVLEEKNILAEQLQAETELFAEAEEMRARLAAKKQELEEILHDLESRVEEEEERNQILQNEKKKMQGHIQDLEEQLDEEEGARQKLQLEKVTAEAKIKKMEEEILLLEDQNSKFLKEKKLMEDRIAECSSQLAEEEEKAKNLAKLKNKQEMMITDLEERLKKEEKTRQELEKAKRKLDGETTDLQDQIAELQAQIEELKIQLAKKEEELQAAVARGDEEAVQKNNALKVIRELQAQIAELQEDLESEKASRNKAEKQKRDLSEELEALKTELEDTLDTTAAQQELRTKREQEVAELKKAIEEETKNHEAQIQEIRQRHATALEELSEQLEQAKRFKANLEKNKQGLESDNKELACEVKVLQQVKAESEHKRKKLDAQVQELTAKVSEGERLRVELAEKTNKLQNELDNVSTLLEEAEKKGIKFAKDAASLESQLQDTQELLQEETRQKLNLSSRIRQLEEEKNNLQEQQEEEEEARKNLEKQMLALQAQLAEAKKKVDDDLGTIEGLEETKKKLLKDMESLSQRLEEKALAYDKLEKTKNRLQQELDDLMVDLDHQRQIVSNLEKKQKKFDQMLAEEKNISARYAEERDRAEAEAREKETKALSLARALEEALEAKEEFERQNKQLRADMEDLMSSKDDVGKNVHELEKSKRTLEQQVEEMRTQLEELEDELQATEDAKLRLEVNMQAMKAQFDRDLQGRDEQNEEKKRMLVKQVRELEAELEDERKQRALAVAAKKKLEMDLKDLEGQIEAANKARDEAIKQLRKLQAQMKDYQRELEEARASRDEIFAQSKESEKKLKSLEAEILQLQEEFAASERARRHAEQERDELADEIANSASGKSALLDEKRRLEARIAQLEEELEEEQSNMELLNERFRKTTLQVDTLNAELAGERSVAQKSENARQQLERQNKELKAKLQELEGSVKSKFKATISTLEAKIAQLEEQLEQEAKERAAANKLVRRTEKKLKEVFMQVEDERRHADQYKEQMEKANARMKQLKRQLEEAEEEATRANASRRKLQRELDDATEANEGLSREVSTLKNRLRRGGPITFSSSRSGRRQLHIEGASLELSDDDAESKGSDVNEAPPAPAE</sequence>
<dbReference type="SMART" id="SM00242">
    <property type="entry name" value="MYSc"/>
    <property type="match status" value="1"/>
</dbReference>
<evidence type="ECO:0000256" key="8">
    <source>
        <dbReference type="ARBA" id="ARBA00023175"/>
    </source>
</evidence>
<dbReference type="GO" id="GO:0005524">
    <property type="term" value="F:ATP binding"/>
    <property type="evidence" value="ECO:0007669"/>
    <property type="project" value="UniProtKB-UniRule"/>
</dbReference>
<dbReference type="GO" id="GO:0043531">
    <property type="term" value="F:ADP binding"/>
    <property type="evidence" value="ECO:0007669"/>
    <property type="project" value="UniProtKB-ARBA"/>
</dbReference>
<comment type="caution">
    <text evidence="14">The sequence shown here is derived from an EMBL/GenBank/DDBJ whole genome shotgun (WGS) entry which is preliminary data.</text>
</comment>
<evidence type="ECO:0000256" key="11">
    <source>
        <dbReference type="SAM" id="MobiDB-lite"/>
    </source>
</evidence>
<dbReference type="InterPro" id="IPR004009">
    <property type="entry name" value="SH3_Myosin"/>
</dbReference>
<dbReference type="GO" id="GO:0032982">
    <property type="term" value="C:myosin filament"/>
    <property type="evidence" value="ECO:0007669"/>
    <property type="project" value="TreeGrafter"/>
</dbReference>
<dbReference type="PANTHER" id="PTHR45615">
    <property type="entry name" value="MYOSIN HEAVY CHAIN, NON-MUSCLE"/>
    <property type="match status" value="1"/>
</dbReference>
<dbReference type="Pfam" id="PF00063">
    <property type="entry name" value="Myosin_head"/>
    <property type="match status" value="1"/>
</dbReference>
<dbReference type="Gene3D" id="1.20.5.4820">
    <property type="match status" value="1"/>
</dbReference>
<evidence type="ECO:0000313" key="15">
    <source>
        <dbReference type="Proteomes" id="UP000523279"/>
    </source>
</evidence>
<dbReference type="PANTHER" id="PTHR45615:SF24">
    <property type="entry name" value="MYOSIN-10"/>
    <property type="match status" value="1"/>
</dbReference>
<evidence type="ECO:0000256" key="9">
    <source>
        <dbReference type="ARBA" id="ARBA00023203"/>
    </source>
</evidence>
<dbReference type="GO" id="GO:0051015">
    <property type="term" value="F:actin filament binding"/>
    <property type="evidence" value="ECO:0007669"/>
    <property type="project" value="InterPro"/>
</dbReference>
<evidence type="ECO:0000256" key="10">
    <source>
        <dbReference type="PROSITE-ProRule" id="PRU00782"/>
    </source>
</evidence>
<keyword evidence="2" id="KW-0488">Methylation</keyword>
<dbReference type="GO" id="GO:0005516">
    <property type="term" value="F:calmodulin binding"/>
    <property type="evidence" value="ECO:0007669"/>
    <property type="project" value="UniProtKB-KW"/>
</dbReference>
<dbReference type="CDD" id="cd14920">
    <property type="entry name" value="MYSc_Myh10"/>
    <property type="match status" value="1"/>
</dbReference>
<dbReference type="InterPro" id="IPR000048">
    <property type="entry name" value="IQ_motif_EF-hand-BS"/>
</dbReference>
<dbReference type="InterPro" id="IPR008989">
    <property type="entry name" value="Myosin_S1_N"/>
</dbReference>
<dbReference type="Gene3D" id="1.20.58.530">
    <property type="match status" value="1"/>
</dbReference>
<dbReference type="GO" id="GO:0000146">
    <property type="term" value="F:microfilament motor activity"/>
    <property type="evidence" value="ECO:0007669"/>
    <property type="project" value="TreeGrafter"/>
</dbReference>
<dbReference type="EMBL" id="VWZP01010431">
    <property type="protein sequence ID" value="NXH50335.1"/>
    <property type="molecule type" value="Genomic_DNA"/>
</dbReference>
<keyword evidence="9 10" id="KW-0009">Actin-binding</keyword>
<evidence type="ECO:0000256" key="5">
    <source>
        <dbReference type="ARBA" id="ARBA00022860"/>
    </source>
</evidence>
<dbReference type="PRINTS" id="PR00193">
    <property type="entry name" value="MYOSINHEAVY"/>
</dbReference>
<dbReference type="GO" id="GO:0000281">
    <property type="term" value="P:mitotic cytokinesis"/>
    <property type="evidence" value="ECO:0007669"/>
    <property type="project" value="TreeGrafter"/>
</dbReference>
<keyword evidence="5" id="KW-0112">Calmodulin-binding</keyword>
<feature type="compositionally biased region" description="Basic and acidic residues" evidence="11">
    <location>
        <begin position="1126"/>
        <end position="1144"/>
    </location>
</feature>
<keyword evidence="15" id="KW-1185">Reference proteome</keyword>
<evidence type="ECO:0000313" key="14">
    <source>
        <dbReference type="EMBL" id="NXH50335.1"/>
    </source>
</evidence>
<dbReference type="SUPFAM" id="SSF90257">
    <property type="entry name" value="Myosin rod fragments"/>
    <property type="match status" value="5"/>
</dbReference>
<dbReference type="InterPro" id="IPR027417">
    <property type="entry name" value="P-loop_NTPase"/>
</dbReference>